<dbReference type="AlphaFoldDB" id="A0A8J3A9T7"/>
<keyword evidence="5" id="KW-1185">Reference proteome</keyword>
<keyword evidence="1" id="KW-0304">Gas vesicle</keyword>
<dbReference type="InterPro" id="IPR007805">
    <property type="entry name" value="GvpK"/>
</dbReference>
<dbReference type="PANTHER" id="PTHR40137:SF2">
    <property type="entry name" value="PROTEIN GVPK 1"/>
    <property type="match status" value="1"/>
</dbReference>
<comment type="similarity">
    <text evidence="3">Belongs to the gas vesicle GvpK family.</text>
</comment>
<proteinExistence type="inferred from homology"/>
<sequence length="106" mass="11907">MALTVDEQSLKHGVLSLVVTLVEIIEEALESQALRRIEHGDLTEEEQERLGNALLELEEALEELKADHGITTSVADLRRGLDDVVDEVIDKLINPQRWAEESELHS</sequence>
<accession>A0A8J3A9T7</accession>
<protein>
    <recommendedName>
        <fullName evidence="6">Gas vesicle protein K</fullName>
    </recommendedName>
</protein>
<gene>
    <name evidence="4" type="ORF">GCM10011354_26460</name>
</gene>
<comment type="caution">
    <text evidence="4">The sequence shown here is derived from an EMBL/GenBank/DDBJ whole genome shotgun (WGS) entry which is preliminary data.</text>
</comment>
<comment type="subcellular location">
    <subcellularLocation>
        <location evidence="2">Gas vesicle</location>
    </subcellularLocation>
</comment>
<evidence type="ECO:0000256" key="3">
    <source>
        <dbReference type="ARBA" id="ARBA00035659"/>
    </source>
</evidence>
<dbReference type="EMBL" id="BMHA01000010">
    <property type="protein sequence ID" value="GGI07914.1"/>
    <property type="molecule type" value="Genomic_DNA"/>
</dbReference>
<evidence type="ECO:0000256" key="1">
    <source>
        <dbReference type="ARBA" id="ARBA00022987"/>
    </source>
</evidence>
<organism evidence="4 5">
    <name type="scientific">Egicoccus halophilus</name>
    <dbReference type="NCBI Taxonomy" id="1670830"/>
    <lineage>
        <taxon>Bacteria</taxon>
        <taxon>Bacillati</taxon>
        <taxon>Actinomycetota</taxon>
        <taxon>Nitriliruptoria</taxon>
        <taxon>Egicoccales</taxon>
        <taxon>Egicoccaceae</taxon>
        <taxon>Egicoccus</taxon>
    </lineage>
</organism>
<dbReference type="OrthoDB" id="5772958at2"/>
<dbReference type="Proteomes" id="UP000650511">
    <property type="component" value="Unassembled WGS sequence"/>
</dbReference>
<evidence type="ECO:0008006" key="6">
    <source>
        <dbReference type="Google" id="ProtNLM"/>
    </source>
</evidence>
<dbReference type="GO" id="GO:0031412">
    <property type="term" value="P:gas vesicle organization"/>
    <property type="evidence" value="ECO:0007669"/>
    <property type="project" value="InterPro"/>
</dbReference>
<dbReference type="GO" id="GO:0031411">
    <property type="term" value="C:gas vesicle"/>
    <property type="evidence" value="ECO:0007669"/>
    <property type="project" value="UniProtKB-SubCell"/>
</dbReference>
<reference evidence="4" key="1">
    <citation type="journal article" date="2014" name="Int. J. Syst. Evol. Microbiol.">
        <title>Complete genome sequence of Corynebacterium casei LMG S-19264T (=DSM 44701T), isolated from a smear-ripened cheese.</title>
        <authorList>
            <consortium name="US DOE Joint Genome Institute (JGI-PGF)"/>
            <person name="Walter F."/>
            <person name="Albersmeier A."/>
            <person name="Kalinowski J."/>
            <person name="Ruckert C."/>
        </authorList>
    </citation>
    <scope>NUCLEOTIDE SEQUENCE</scope>
    <source>
        <strain evidence="4">CGMCC 1.14988</strain>
    </source>
</reference>
<evidence type="ECO:0000313" key="4">
    <source>
        <dbReference type="EMBL" id="GGI07914.1"/>
    </source>
</evidence>
<dbReference type="RefSeq" id="WP_130648928.1">
    <property type="nucleotide sequence ID" value="NZ_BMHA01000010.1"/>
</dbReference>
<reference evidence="4" key="2">
    <citation type="submission" date="2020-09" db="EMBL/GenBank/DDBJ databases">
        <authorList>
            <person name="Sun Q."/>
            <person name="Zhou Y."/>
        </authorList>
    </citation>
    <scope>NUCLEOTIDE SEQUENCE</scope>
    <source>
        <strain evidence="4">CGMCC 1.14988</strain>
    </source>
</reference>
<evidence type="ECO:0000313" key="5">
    <source>
        <dbReference type="Proteomes" id="UP000650511"/>
    </source>
</evidence>
<evidence type="ECO:0000256" key="2">
    <source>
        <dbReference type="ARBA" id="ARBA00035108"/>
    </source>
</evidence>
<name>A0A8J3A9T7_9ACTN</name>
<dbReference type="PANTHER" id="PTHR40137">
    <property type="entry name" value="PROTEIN GVPK 1"/>
    <property type="match status" value="1"/>
</dbReference>
<dbReference type="Pfam" id="PF05121">
    <property type="entry name" value="GvpK"/>
    <property type="match status" value="1"/>
</dbReference>